<proteinExistence type="predicted"/>
<keyword evidence="2" id="KW-1133">Transmembrane helix</keyword>
<evidence type="ECO:0000313" key="4">
    <source>
        <dbReference type="Proteomes" id="UP001651158"/>
    </source>
</evidence>
<organism evidence="3 4">
    <name type="scientific">Taenia crassiceps</name>
    <dbReference type="NCBI Taxonomy" id="6207"/>
    <lineage>
        <taxon>Eukaryota</taxon>
        <taxon>Metazoa</taxon>
        <taxon>Spiralia</taxon>
        <taxon>Lophotrochozoa</taxon>
        <taxon>Platyhelminthes</taxon>
        <taxon>Cestoda</taxon>
        <taxon>Eucestoda</taxon>
        <taxon>Cyclophyllidea</taxon>
        <taxon>Taeniidae</taxon>
        <taxon>Taenia</taxon>
    </lineage>
</organism>
<evidence type="ECO:0000313" key="3">
    <source>
        <dbReference type="EMBL" id="KAL5106380.1"/>
    </source>
</evidence>
<keyword evidence="2" id="KW-0812">Transmembrane</keyword>
<name>A0ABR4Q9X7_9CEST</name>
<gene>
    <name evidence="3" type="ORF">TcWFU_008413</name>
</gene>
<reference evidence="3 4" key="1">
    <citation type="journal article" date="2022" name="Front. Cell. Infect. Microbiol.">
        <title>The Genomes of Two Strains of Taenia crassiceps the Animal Model for the Study of Human Cysticercosis.</title>
        <authorList>
            <person name="Bobes R.J."/>
            <person name="Estrada K."/>
            <person name="Rios-Valencia D.G."/>
            <person name="Calderon-Gallegos A."/>
            <person name="de la Torre P."/>
            <person name="Carrero J.C."/>
            <person name="Sanchez-Flores A."/>
            <person name="Laclette J.P."/>
        </authorList>
    </citation>
    <scope>NUCLEOTIDE SEQUENCE [LARGE SCALE GENOMIC DNA]</scope>
    <source>
        <strain evidence="3">WFUcys</strain>
    </source>
</reference>
<feature type="compositionally biased region" description="Polar residues" evidence="1">
    <location>
        <begin position="380"/>
        <end position="389"/>
    </location>
</feature>
<dbReference type="InterPro" id="IPR029382">
    <property type="entry name" value="NCU-G1"/>
</dbReference>
<evidence type="ECO:0000256" key="1">
    <source>
        <dbReference type="SAM" id="MobiDB-lite"/>
    </source>
</evidence>
<dbReference type="EMBL" id="JAKROA010000006">
    <property type="protein sequence ID" value="KAL5106380.1"/>
    <property type="molecule type" value="Genomic_DNA"/>
</dbReference>
<feature type="transmembrane region" description="Helical" evidence="2">
    <location>
        <begin position="314"/>
        <end position="334"/>
    </location>
</feature>
<keyword evidence="4" id="KW-1185">Reference proteome</keyword>
<evidence type="ECO:0000256" key="2">
    <source>
        <dbReference type="SAM" id="Phobius"/>
    </source>
</evidence>
<feature type="compositionally biased region" description="Low complexity" evidence="1">
    <location>
        <begin position="394"/>
        <end position="405"/>
    </location>
</feature>
<dbReference type="Pfam" id="PF15065">
    <property type="entry name" value="NCU-G1"/>
    <property type="match status" value="1"/>
</dbReference>
<sequence>MILRGGPGSSVTVNETRFFEGNVSGSISSTGITESTGILIQEICDYEDKKGTATFEKYEDAPCRNSGENLRWSLLHNESDFERDKRVVLGFASAHWDPPSNRSFHSVKFKFIISAESTKNALPLPVGRGFAASMQVMGPLEKTHSRLGISMLIYTNETIHPSQAFLKRKLFNFGVEEEVGNFLSTAVLLNKREPPQAGDEVNMPPAYVFWRDVCFVDPVDRWSAGRHVVGFQSHPRRQNKPNRHINRSIPMAVFGSRRFNIHVHSNDTAATMSMWLGFGSPGDGFFAKTNYTDWSFVMALGSPLLSSTPLAARLLTPLILPLLVLLASLAYFYASQHCWRPRLNDGAEVTRPLINEVGDDEAHGDDNDDGYPGFGDLSKTRSQVNSGSSGADEATSAATSSYGAT</sequence>
<comment type="caution">
    <text evidence="3">The sequence shown here is derived from an EMBL/GenBank/DDBJ whole genome shotgun (WGS) entry which is preliminary data.</text>
</comment>
<accession>A0ABR4Q9X7</accession>
<keyword evidence="2" id="KW-0472">Membrane</keyword>
<protein>
    <submittedName>
        <fullName evidence="3">Uncharacterized protein</fullName>
    </submittedName>
</protein>
<dbReference type="Proteomes" id="UP001651158">
    <property type="component" value="Unassembled WGS sequence"/>
</dbReference>
<feature type="region of interest" description="Disordered" evidence="1">
    <location>
        <begin position="357"/>
        <end position="405"/>
    </location>
</feature>